<reference evidence="5" key="1">
    <citation type="journal article" date="2019" name="Int. J. Syst. Evol. Microbiol.">
        <title>The Global Catalogue of Microorganisms (GCM) 10K type strain sequencing project: providing services to taxonomists for standard genome sequencing and annotation.</title>
        <authorList>
            <consortium name="The Broad Institute Genomics Platform"/>
            <consortium name="The Broad Institute Genome Sequencing Center for Infectious Disease"/>
            <person name="Wu L."/>
            <person name="Ma J."/>
        </authorList>
    </citation>
    <scope>NUCLEOTIDE SEQUENCE [LARGE SCALE GENOMIC DNA]</scope>
    <source>
        <strain evidence="5">CGMCC 4.7382</strain>
    </source>
</reference>
<dbReference type="InterPro" id="IPR029058">
    <property type="entry name" value="AB_hydrolase_fold"/>
</dbReference>
<name>A0ABW2KNJ2_9ACTN</name>
<organism evidence="4 5">
    <name type="scientific">Marinactinospora rubrisoli</name>
    <dbReference type="NCBI Taxonomy" id="2715399"/>
    <lineage>
        <taxon>Bacteria</taxon>
        <taxon>Bacillati</taxon>
        <taxon>Actinomycetota</taxon>
        <taxon>Actinomycetes</taxon>
        <taxon>Streptosporangiales</taxon>
        <taxon>Nocardiopsidaceae</taxon>
        <taxon>Marinactinospora</taxon>
    </lineage>
</organism>
<dbReference type="RefSeq" id="WP_379873574.1">
    <property type="nucleotide sequence ID" value="NZ_JBHTBH010000014.1"/>
</dbReference>
<dbReference type="Pfam" id="PF00975">
    <property type="entry name" value="Thioesterase"/>
    <property type="match status" value="1"/>
</dbReference>
<dbReference type="SUPFAM" id="SSF53474">
    <property type="entry name" value="alpha/beta-Hydrolases"/>
    <property type="match status" value="1"/>
</dbReference>
<dbReference type="InterPro" id="IPR012223">
    <property type="entry name" value="TEII"/>
</dbReference>
<feature type="domain" description="Thioesterase TesA-like" evidence="3">
    <location>
        <begin position="29"/>
        <end position="255"/>
    </location>
</feature>
<dbReference type="SMART" id="SM00824">
    <property type="entry name" value="PKS_TE"/>
    <property type="match status" value="1"/>
</dbReference>
<evidence type="ECO:0000256" key="2">
    <source>
        <dbReference type="ARBA" id="ARBA00022801"/>
    </source>
</evidence>
<keyword evidence="2" id="KW-0378">Hydrolase</keyword>
<evidence type="ECO:0000313" key="5">
    <source>
        <dbReference type="Proteomes" id="UP001596540"/>
    </source>
</evidence>
<dbReference type="Proteomes" id="UP001596540">
    <property type="component" value="Unassembled WGS sequence"/>
</dbReference>
<comment type="caution">
    <text evidence="4">The sequence shown here is derived from an EMBL/GenBank/DDBJ whole genome shotgun (WGS) entry which is preliminary data.</text>
</comment>
<dbReference type="PANTHER" id="PTHR11487:SF0">
    <property type="entry name" value="S-ACYL FATTY ACID SYNTHASE THIOESTERASE, MEDIUM CHAIN"/>
    <property type="match status" value="1"/>
</dbReference>
<evidence type="ECO:0000256" key="1">
    <source>
        <dbReference type="ARBA" id="ARBA00007169"/>
    </source>
</evidence>
<evidence type="ECO:0000259" key="3">
    <source>
        <dbReference type="SMART" id="SM00824"/>
    </source>
</evidence>
<dbReference type="PANTHER" id="PTHR11487">
    <property type="entry name" value="THIOESTERASE"/>
    <property type="match status" value="1"/>
</dbReference>
<sequence>MPAAGHASPWIRRFHPVSHPDDTGRVHLVCFPHAGGPATSYTPLSANLSALAPFVDVVALQYPGRQDRLAEPPVADLTELSRLIAGELRPLAAEGRPLVFFGHSMGAELAFETARLLERTGAAPAALLLSGRRPPSRRRSQSIHLRDDDDLLEHVLSLSGTDPQLFADEEFRALLLPALRADYTAIETHTPDPAARVGCPITVFTGDRDPQLPVADAHAWAAHTTGRCDVRVFPGGHFYLSDHPRDVAAAVSETVAVVAS</sequence>
<dbReference type="InterPro" id="IPR020802">
    <property type="entry name" value="TesA-like"/>
</dbReference>
<accession>A0ABW2KNJ2</accession>
<dbReference type="Gene3D" id="3.40.50.1820">
    <property type="entry name" value="alpha/beta hydrolase"/>
    <property type="match status" value="1"/>
</dbReference>
<proteinExistence type="inferred from homology"/>
<comment type="similarity">
    <text evidence="1">Belongs to the thioesterase family.</text>
</comment>
<gene>
    <name evidence="4" type="ORF">ACFQRF_24695</name>
</gene>
<dbReference type="EMBL" id="JBHTBH010000014">
    <property type="protein sequence ID" value="MFC7330938.1"/>
    <property type="molecule type" value="Genomic_DNA"/>
</dbReference>
<keyword evidence="5" id="KW-1185">Reference proteome</keyword>
<dbReference type="InterPro" id="IPR001031">
    <property type="entry name" value="Thioesterase"/>
</dbReference>
<evidence type="ECO:0000313" key="4">
    <source>
        <dbReference type="EMBL" id="MFC7330938.1"/>
    </source>
</evidence>
<protein>
    <submittedName>
        <fullName evidence="4">Thioesterase II family protein</fullName>
    </submittedName>
</protein>